<evidence type="ECO:0000313" key="3">
    <source>
        <dbReference type="Proteomes" id="UP000199170"/>
    </source>
</evidence>
<accession>A0A1H3CYP8</accession>
<keyword evidence="3" id="KW-1185">Reference proteome</keyword>
<dbReference type="STRING" id="660517.SAMN04487946_101265"/>
<dbReference type="InterPro" id="IPR055687">
    <property type="entry name" value="DUF7263"/>
</dbReference>
<protein>
    <submittedName>
        <fullName evidence="2">Uncharacterized protein</fullName>
    </submittedName>
</protein>
<dbReference type="RefSeq" id="WP_089764285.1">
    <property type="nucleotide sequence ID" value="NZ_FNPB01000001.1"/>
</dbReference>
<keyword evidence="1" id="KW-0812">Transmembrane</keyword>
<reference evidence="3" key="1">
    <citation type="submission" date="2016-10" db="EMBL/GenBank/DDBJ databases">
        <authorList>
            <person name="Varghese N."/>
            <person name="Submissions S."/>
        </authorList>
    </citation>
    <scope>NUCLEOTIDE SEQUENCE [LARGE SCALE GENOMIC DNA]</scope>
    <source>
        <strain evidence="3">CGMCC 1.10118</strain>
    </source>
</reference>
<evidence type="ECO:0000256" key="1">
    <source>
        <dbReference type="SAM" id="Phobius"/>
    </source>
</evidence>
<keyword evidence="1" id="KW-0472">Membrane</keyword>
<dbReference type="EMBL" id="FNPB01000001">
    <property type="protein sequence ID" value="SDX59150.1"/>
    <property type="molecule type" value="Genomic_DNA"/>
</dbReference>
<sequence>MSASQLRAPTDRAQANLIGFAVAVIVVTTVAVVGVALANDAVADADRRPLATHAAERLADHLVAADAAHTRGPNVLRSRATANLTPAALDAAVPPLRNRSFRVSLGTETVVVRGHPSAAVAGGSADRRGARVTRRVRIERAVERSTRIDLADRRAVTLRDHAGPVVVVVDPAPGQSIATLRAGDRIVLHDPDGLAGRYVVSVPQTRPLDLVFVTRGRPVVVGATATVTWTEPTARTASLVVVVGG</sequence>
<feature type="transmembrane region" description="Helical" evidence="1">
    <location>
        <begin position="17"/>
        <end position="38"/>
    </location>
</feature>
<name>A0A1H3CYP8_9EURY</name>
<dbReference type="AlphaFoldDB" id="A0A1H3CYP8"/>
<evidence type="ECO:0000313" key="2">
    <source>
        <dbReference type="EMBL" id="SDX59150.1"/>
    </source>
</evidence>
<dbReference type="Proteomes" id="UP000199170">
    <property type="component" value="Unassembled WGS sequence"/>
</dbReference>
<organism evidence="2 3">
    <name type="scientific">Halobellus clavatus</name>
    <dbReference type="NCBI Taxonomy" id="660517"/>
    <lineage>
        <taxon>Archaea</taxon>
        <taxon>Methanobacteriati</taxon>
        <taxon>Methanobacteriota</taxon>
        <taxon>Stenosarchaea group</taxon>
        <taxon>Halobacteria</taxon>
        <taxon>Halobacteriales</taxon>
        <taxon>Haloferacaceae</taxon>
        <taxon>Halobellus</taxon>
    </lineage>
</organism>
<proteinExistence type="predicted"/>
<dbReference type="OrthoDB" id="270259at2157"/>
<keyword evidence="1" id="KW-1133">Transmembrane helix</keyword>
<gene>
    <name evidence="2" type="ORF">SAMN04487946_101265</name>
</gene>
<dbReference type="Pfam" id="PF23924">
    <property type="entry name" value="DUF7263"/>
    <property type="match status" value="1"/>
</dbReference>